<evidence type="ECO:0000256" key="3">
    <source>
        <dbReference type="ARBA" id="ARBA00022692"/>
    </source>
</evidence>
<reference evidence="10" key="1">
    <citation type="submission" date="2016-05" db="EMBL/GenBank/DDBJ databases">
        <title>Comparative genomics of biotechnologically important yeasts.</title>
        <authorList>
            <consortium name="DOE Joint Genome Institute"/>
            <person name="Riley R."/>
            <person name="Haridas S."/>
            <person name="Wolfe K.H."/>
            <person name="Lopes M.R."/>
            <person name="Hittinger C.T."/>
            <person name="Goker M."/>
            <person name="Salamov A."/>
            <person name="Wisecaver J."/>
            <person name="Long T.M."/>
            <person name="Aerts A.L."/>
            <person name="Barry K."/>
            <person name="Choi C."/>
            <person name="Clum A."/>
            <person name="Coughlan A.Y."/>
            <person name="Deshpande S."/>
            <person name="Douglass A.P."/>
            <person name="Hanson S.J."/>
            <person name="Klenk H.-P."/>
            <person name="Labutti K."/>
            <person name="Lapidus A."/>
            <person name="Lindquist E."/>
            <person name="Lipzen A."/>
            <person name="Meier-Kolthoff J.P."/>
            <person name="Ohm R.A."/>
            <person name="Otillar R.P."/>
            <person name="Pangilinan J."/>
            <person name="Peng Y."/>
            <person name="Rokas A."/>
            <person name="Rosa C.A."/>
            <person name="Scheuner C."/>
            <person name="Sibirny A.A."/>
            <person name="Slot J.C."/>
            <person name="Stielow J.B."/>
            <person name="Sun H."/>
            <person name="Kurtzman C.P."/>
            <person name="Blackwell M."/>
            <person name="Grigoriev I.V."/>
            <person name="Jeffries T.W."/>
        </authorList>
    </citation>
    <scope>NUCLEOTIDE SEQUENCE [LARGE SCALE GENOMIC DNA]</scope>
    <source>
        <strain evidence="10">DSM 1968</strain>
    </source>
</reference>
<proteinExistence type="inferred from homology"/>
<dbReference type="GeneID" id="30965548"/>
<evidence type="ECO:0000256" key="6">
    <source>
        <dbReference type="PIRNR" id="PIRNR015840"/>
    </source>
</evidence>
<evidence type="ECO:0000256" key="4">
    <source>
        <dbReference type="ARBA" id="ARBA00022989"/>
    </source>
</evidence>
<dbReference type="GO" id="GO:0005794">
    <property type="term" value="C:Golgi apparatus"/>
    <property type="evidence" value="ECO:0007669"/>
    <property type="project" value="TreeGrafter"/>
</dbReference>
<dbReference type="GO" id="GO:0005886">
    <property type="term" value="C:plasma membrane"/>
    <property type="evidence" value="ECO:0007669"/>
    <property type="project" value="EnsemblFungi"/>
</dbReference>
<dbReference type="Pfam" id="PF03381">
    <property type="entry name" value="CDC50"/>
    <property type="match status" value="1"/>
</dbReference>
<gene>
    <name evidence="9" type="ORF">ASCRUDRAFT_71279</name>
</gene>
<keyword evidence="10" id="KW-1185">Reference proteome</keyword>
<dbReference type="GO" id="GO:0015247">
    <property type="term" value="F:aminophospholipid flippase activity"/>
    <property type="evidence" value="ECO:0007669"/>
    <property type="project" value="EnsemblFungi"/>
</dbReference>
<evidence type="ECO:0000256" key="2">
    <source>
        <dbReference type="ARBA" id="ARBA00009457"/>
    </source>
</evidence>
<dbReference type="PANTHER" id="PTHR10926:SF20">
    <property type="entry name" value="PHOSPHOLIPID-TRANSPORTING ATPASE ACCESSORY SUBUNIT LEM3"/>
    <property type="match status" value="1"/>
</dbReference>
<evidence type="ECO:0000313" key="9">
    <source>
        <dbReference type="EMBL" id="ODV59767.1"/>
    </source>
</evidence>
<dbReference type="GO" id="GO:0044088">
    <property type="term" value="P:regulation of vacuole organization"/>
    <property type="evidence" value="ECO:0007669"/>
    <property type="project" value="EnsemblFungi"/>
</dbReference>
<dbReference type="RefSeq" id="XP_020046074.1">
    <property type="nucleotide sequence ID" value="XM_020191912.1"/>
</dbReference>
<dbReference type="InterPro" id="IPR005045">
    <property type="entry name" value="CDC50/LEM3_fam"/>
</dbReference>
<evidence type="ECO:0000256" key="8">
    <source>
        <dbReference type="SAM" id="Phobius"/>
    </source>
</evidence>
<dbReference type="PIRSF" id="PIRSF015840">
    <property type="entry name" value="DUF284_TM_euk"/>
    <property type="match status" value="1"/>
</dbReference>
<accession>A0A1D2VE77</accession>
<dbReference type="InParanoid" id="A0A1D2VE77"/>
<dbReference type="GO" id="GO:0140345">
    <property type="term" value="F:phosphatidylcholine flippase activity"/>
    <property type="evidence" value="ECO:0007669"/>
    <property type="project" value="EnsemblFungi"/>
</dbReference>
<evidence type="ECO:0000256" key="5">
    <source>
        <dbReference type="ARBA" id="ARBA00023136"/>
    </source>
</evidence>
<dbReference type="FunCoup" id="A0A1D2VE77">
    <property type="interactions" value="306"/>
</dbReference>
<dbReference type="STRING" id="1344418.A0A1D2VE77"/>
<sequence length="381" mass="43623">MSDSDNETDQAPKVKNRRPVENSFTQQRLKAYHPIITPKTVIPLLLITAIIFIPLGAGMLYGSNQVEDLTIEYTQCESQAPMNRFAEIPDDYYDFRFKEDISIKPQWKYTVNLSESDPEENGLCHLQFQIPNDIGSPVFFFYKLNNFYANHRRYVVSFSEDQINGKAASLDAIKNTVGANCEPLSVDSNGTRYYPCGLIANSLFNDTFTMPKGVNQTSIDYDMTQEGIAWESDKNRFKKTAYDPSEVVPPPNWIKRFPNGYSEENMPDISTWYEFQNWMHPAGLPTFSNLYYRNDDDKFLEGTYEVVVGLHWPVKPFNGNKYIYITTRSIIGGKNSFLGVTWIVVGGICFLLAILFLIVHLVAPRKSGDTSYLSWKKEKDI</sequence>
<feature type="region of interest" description="Disordered" evidence="7">
    <location>
        <begin position="1"/>
        <end position="21"/>
    </location>
</feature>
<dbReference type="GO" id="GO:0005783">
    <property type="term" value="C:endoplasmic reticulum"/>
    <property type="evidence" value="ECO:0007669"/>
    <property type="project" value="EnsemblFungi"/>
</dbReference>
<protein>
    <submittedName>
        <fullName evidence="9">Lem3/Cdc50</fullName>
    </submittedName>
</protein>
<feature type="transmembrane region" description="Helical" evidence="8">
    <location>
        <begin position="337"/>
        <end position="363"/>
    </location>
</feature>
<keyword evidence="3 8" id="KW-0812">Transmembrane</keyword>
<organism evidence="9 10">
    <name type="scientific">Ascoidea rubescens DSM 1968</name>
    <dbReference type="NCBI Taxonomy" id="1344418"/>
    <lineage>
        <taxon>Eukaryota</taxon>
        <taxon>Fungi</taxon>
        <taxon>Dikarya</taxon>
        <taxon>Ascomycota</taxon>
        <taxon>Saccharomycotina</taxon>
        <taxon>Saccharomycetes</taxon>
        <taxon>Ascoideaceae</taxon>
        <taxon>Ascoidea</taxon>
    </lineage>
</organism>
<keyword evidence="4 8" id="KW-1133">Transmembrane helix</keyword>
<dbReference type="OrthoDB" id="340608at2759"/>
<dbReference type="Proteomes" id="UP000095038">
    <property type="component" value="Unassembled WGS sequence"/>
</dbReference>
<feature type="transmembrane region" description="Helical" evidence="8">
    <location>
        <begin position="41"/>
        <end position="61"/>
    </location>
</feature>
<keyword evidence="5 6" id="KW-0472">Membrane</keyword>
<dbReference type="PANTHER" id="PTHR10926">
    <property type="entry name" value="CELL CYCLE CONTROL PROTEIN 50"/>
    <property type="match status" value="1"/>
</dbReference>
<dbReference type="GO" id="GO:1990531">
    <property type="term" value="C:phospholipid-translocating ATPase complex"/>
    <property type="evidence" value="ECO:0007669"/>
    <property type="project" value="EnsemblFungi"/>
</dbReference>
<evidence type="ECO:0000313" key="10">
    <source>
        <dbReference type="Proteomes" id="UP000095038"/>
    </source>
</evidence>
<evidence type="ECO:0000256" key="1">
    <source>
        <dbReference type="ARBA" id="ARBA00004370"/>
    </source>
</evidence>
<comment type="similarity">
    <text evidence="2 6">Belongs to the CDC50/LEM3 family.</text>
</comment>
<dbReference type="AlphaFoldDB" id="A0A1D2VE77"/>
<name>A0A1D2VE77_9ASCO</name>
<dbReference type="GO" id="GO:0007166">
    <property type="term" value="P:cell surface receptor signaling pathway"/>
    <property type="evidence" value="ECO:0007669"/>
    <property type="project" value="EnsemblFungi"/>
</dbReference>
<dbReference type="EMBL" id="KV454484">
    <property type="protein sequence ID" value="ODV59767.1"/>
    <property type="molecule type" value="Genomic_DNA"/>
</dbReference>
<evidence type="ECO:0000256" key="7">
    <source>
        <dbReference type="SAM" id="MobiDB-lite"/>
    </source>
</evidence>
<comment type="subcellular location">
    <subcellularLocation>
        <location evidence="1">Membrane</location>
    </subcellularLocation>
</comment>